<evidence type="ECO:0000313" key="1">
    <source>
        <dbReference type="EMBL" id="MCE2597148.1"/>
    </source>
</evidence>
<sequence length="163" mass="18164">MKLELKRVMQIVFVLVVLSIAFSYRTYQGANQEERTDSSPSDFDESTLCDFAKGCNVNLTKLSGEVSIQSEPDAQVLAETPLPLSLTLPAGVNIDKAVLVGKDMFMGTIPLIFEKNNSNHLWQGELLLGACINESMIWQMTLGLSQGDVTEEVNFDFEMHNHY</sequence>
<organism evidence="1 2">
    <name type="scientific">Motilimonas cestriensis</name>
    <dbReference type="NCBI Taxonomy" id="2742685"/>
    <lineage>
        <taxon>Bacteria</taxon>
        <taxon>Pseudomonadati</taxon>
        <taxon>Pseudomonadota</taxon>
        <taxon>Gammaproteobacteria</taxon>
        <taxon>Alteromonadales</taxon>
        <taxon>Alteromonadales genera incertae sedis</taxon>
        <taxon>Motilimonas</taxon>
    </lineage>
</organism>
<gene>
    <name evidence="1" type="ORF">K6Y31_20450</name>
</gene>
<accession>A0ABS8WF04</accession>
<dbReference type="EMBL" id="JAIMJA010000034">
    <property type="protein sequence ID" value="MCE2597148.1"/>
    <property type="molecule type" value="Genomic_DNA"/>
</dbReference>
<proteinExistence type="predicted"/>
<reference evidence="1 2" key="1">
    <citation type="journal article" date="2022" name="Environ. Microbiol. Rep.">
        <title>Eco-phylogenetic analyses reveal divergent evolution of vitamin B12 metabolism in the marine bacterial family 'Psychromonadaceae'.</title>
        <authorList>
            <person name="Jin X."/>
            <person name="Yang Y."/>
            <person name="Cao H."/>
            <person name="Gao B."/>
            <person name="Zhao Z."/>
        </authorList>
    </citation>
    <scope>NUCLEOTIDE SEQUENCE [LARGE SCALE GENOMIC DNA]</scope>
    <source>
        <strain evidence="1 2">MKS20</strain>
    </source>
</reference>
<comment type="caution">
    <text evidence="1">The sequence shown here is derived from an EMBL/GenBank/DDBJ whole genome shotgun (WGS) entry which is preliminary data.</text>
</comment>
<evidence type="ECO:0000313" key="2">
    <source>
        <dbReference type="Proteomes" id="UP001201273"/>
    </source>
</evidence>
<dbReference type="Proteomes" id="UP001201273">
    <property type="component" value="Unassembled WGS sequence"/>
</dbReference>
<keyword evidence="2" id="KW-1185">Reference proteome</keyword>
<dbReference type="RefSeq" id="WP_233054890.1">
    <property type="nucleotide sequence ID" value="NZ_JAIMJA010000034.1"/>
</dbReference>
<protein>
    <submittedName>
        <fullName evidence="1">Uncharacterized protein</fullName>
    </submittedName>
</protein>
<name>A0ABS8WF04_9GAMM</name>